<proteinExistence type="predicted"/>
<dbReference type="AlphaFoldDB" id="A0A4Q0VXV1"/>
<dbReference type="OrthoDB" id="9804858at2"/>
<evidence type="ECO:0000313" key="1">
    <source>
        <dbReference type="EMBL" id="RXJ04567.1"/>
    </source>
</evidence>
<keyword evidence="2" id="KW-1185">Reference proteome</keyword>
<name>A0A4Q0VXV1_9BACI</name>
<accession>A0A4Q0VXV1</accession>
<evidence type="ECO:0000313" key="2">
    <source>
        <dbReference type="Proteomes" id="UP000290649"/>
    </source>
</evidence>
<comment type="caution">
    <text evidence="1">The sequence shown here is derived from an EMBL/GenBank/DDBJ whole genome shotgun (WGS) entry which is preliminary data.</text>
</comment>
<dbReference type="RefSeq" id="WP_129076913.1">
    <property type="nucleotide sequence ID" value="NZ_QOUX01000001.1"/>
</dbReference>
<organism evidence="1 2">
    <name type="scientific">Anaerobacillus alkaliphilus</name>
    <dbReference type="NCBI Taxonomy" id="1548597"/>
    <lineage>
        <taxon>Bacteria</taxon>
        <taxon>Bacillati</taxon>
        <taxon>Bacillota</taxon>
        <taxon>Bacilli</taxon>
        <taxon>Bacillales</taxon>
        <taxon>Bacillaceae</taxon>
        <taxon>Anaerobacillus</taxon>
    </lineage>
</organism>
<sequence>MITRINRYLLFILLFLLVTGCQGEKVIPPANENYFNFQTNLESSSGGKGTLDINFQLIEETNYNINLTYKLTKYGSDMMLPIEEKNLFHGFMAADMPKEFRLDIDNLNEGKYTIQLQALSEENEHGERWGALREIIFIVKEGKFTIEYESDVNE</sequence>
<protein>
    <submittedName>
        <fullName evidence="1">Uncharacterized protein</fullName>
    </submittedName>
</protein>
<dbReference type="PROSITE" id="PS51257">
    <property type="entry name" value="PROKAR_LIPOPROTEIN"/>
    <property type="match status" value="1"/>
</dbReference>
<dbReference type="Proteomes" id="UP000290649">
    <property type="component" value="Unassembled WGS sequence"/>
</dbReference>
<gene>
    <name evidence="1" type="ORF">DS745_04060</name>
</gene>
<reference evidence="1 2" key="1">
    <citation type="journal article" date="2019" name="Int. J. Syst. Evol. Microbiol.">
        <title>Anaerobacillus alkaliphilus sp. nov., a novel alkaliphilic and moderately halophilic bacterium.</title>
        <authorList>
            <person name="Borsodi A.K."/>
            <person name="Aszalos J.M."/>
            <person name="Bihari P."/>
            <person name="Nagy I."/>
            <person name="Schumann P."/>
            <person name="Sproer C."/>
            <person name="Kovacs A.L."/>
            <person name="Boka K."/>
            <person name="Dobosy P."/>
            <person name="Ovari M."/>
            <person name="Szili-Kovacs T."/>
            <person name="Toth E."/>
        </authorList>
    </citation>
    <scope>NUCLEOTIDE SEQUENCE [LARGE SCALE GENOMIC DNA]</scope>
    <source>
        <strain evidence="1 2">B16-10</strain>
    </source>
</reference>
<dbReference type="EMBL" id="QOUX01000001">
    <property type="protein sequence ID" value="RXJ04567.1"/>
    <property type="molecule type" value="Genomic_DNA"/>
</dbReference>